<dbReference type="STRING" id="271157.SAMN05444396_104148"/>
<dbReference type="GO" id="GO:0016758">
    <property type="term" value="F:hexosyltransferase activity"/>
    <property type="evidence" value="ECO:0007669"/>
    <property type="project" value="UniProtKB-ARBA"/>
</dbReference>
<dbReference type="InterPro" id="IPR001173">
    <property type="entry name" value="Glyco_trans_2-like"/>
</dbReference>
<name>A0A1M5GTL5_9FLAO</name>
<dbReference type="SUPFAM" id="SSF53448">
    <property type="entry name" value="Nucleotide-diphospho-sugar transferases"/>
    <property type="match status" value="1"/>
</dbReference>
<organism evidence="2 3">
    <name type="scientific">Flavobacterium segetis</name>
    <dbReference type="NCBI Taxonomy" id="271157"/>
    <lineage>
        <taxon>Bacteria</taxon>
        <taxon>Pseudomonadati</taxon>
        <taxon>Bacteroidota</taxon>
        <taxon>Flavobacteriia</taxon>
        <taxon>Flavobacteriales</taxon>
        <taxon>Flavobacteriaceae</taxon>
        <taxon>Flavobacterium</taxon>
    </lineage>
</organism>
<dbReference type="AlphaFoldDB" id="A0A1M5GTL5"/>
<dbReference type="Pfam" id="PF00535">
    <property type="entry name" value="Glycos_transf_2"/>
    <property type="match status" value="1"/>
</dbReference>
<dbReference type="Proteomes" id="UP000184036">
    <property type="component" value="Unassembled WGS sequence"/>
</dbReference>
<proteinExistence type="predicted"/>
<dbReference type="PANTHER" id="PTHR22916">
    <property type="entry name" value="GLYCOSYLTRANSFERASE"/>
    <property type="match status" value="1"/>
</dbReference>
<evidence type="ECO:0000313" key="2">
    <source>
        <dbReference type="EMBL" id="SHG07061.1"/>
    </source>
</evidence>
<dbReference type="EMBL" id="FQWE01000004">
    <property type="protein sequence ID" value="SHG07061.1"/>
    <property type="molecule type" value="Genomic_DNA"/>
</dbReference>
<dbReference type="CDD" id="cd00761">
    <property type="entry name" value="Glyco_tranf_GTA_type"/>
    <property type="match status" value="1"/>
</dbReference>
<gene>
    <name evidence="2" type="ORF">SAMN05444396_104148</name>
</gene>
<evidence type="ECO:0000259" key="1">
    <source>
        <dbReference type="Pfam" id="PF00535"/>
    </source>
</evidence>
<dbReference type="PANTHER" id="PTHR22916:SF3">
    <property type="entry name" value="UDP-GLCNAC:BETAGAL BETA-1,3-N-ACETYLGLUCOSAMINYLTRANSFERASE-LIKE PROTEIN 1"/>
    <property type="match status" value="1"/>
</dbReference>
<protein>
    <submittedName>
        <fullName evidence="2">Glycosyltransferase involved in cell wall bisynthesis</fullName>
    </submittedName>
</protein>
<dbReference type="Gene3D" id="3.90.550.10">
    <property type="entry name" value="Spore Coat Polysaccharide Biosynthesis Protein SpsA, Chain A"/>
    <property type="match status" value="1"/>
</dbReference>
<evidence type="ECO:0000313" key="3">
    <source>
        <dbReference type="Proteomes" id="UP000184036"/>
    </source>
</evidence>
<accession>A0A1M5GTL5</accession>
<reference evidence="3" key="1">
    <citation type="submission" date="2016-11" db="EMBL/GenBank/DDBJ databases">
        <authorList>
            <person name="Varghese N."/>
            <person name="Submissions S."/>
        </authorList>
    </citation>
    <scope>NUCLEOTIDE SEQUENCE [LARGE SCALE GENOMIC DNA]</scope>
    <source>
        <strain evidence="3">DSM 19741</strain>
    </source>
</reference>
<feature type="domain" description="Glycosyltransferase 2-like" evidence="1">
    <location>
        <begin position="8"/>
        <end position="136"/>
    </location>
</feature>
<keyword evidence="3" id="KW-1185">Reference proteome</keyword>
<sequence>MLLRSKISVLMPVFNCAMYVKEAIDSILNQTYTDFEFLIIDDCSTDATLQICKSYQDERIIIFEKVENTGISNSLNYLLSIAKGRYIGRMDADDICLATRFEKQVAFMEANEDVVLCGSNFSIIGDDGFINLPQFHEDIKISLLSGNCIVHPSVMLRKSTLFKHKLTYDPNMEPAEDYDLWIKLLMIGKLYNIQESLLLYRSHNGQVSRRQSDRQLEIAKLVRFKLLTYMSPNINADQKKIYLKAIDSREKLSFEDFLKFLLLKKIVIVANESEFFNKVSFYNYWTNLESRFIKYYFKSKKSYSMSNLIDYLKVFTNINERLNFKEFFKFTCKSFINYSIK</sequence>
<dbReference type="InterPro" id="IPR029044">
    <property type="entry name" value="Nucleotide-diphossugar_trans"/>
</dbReference>
<keyword evidence="2" id="KW-0808">Transferase</keyword>